<dbReference type="InterPro" id="IPR003781">
    <property type="entry name" value="CoA-bd"/>
</dbReference>
<accession>Q46RU5</accession>
<dbReference type="Gene3D" id="3.40.50.720">
    <property type="entry name" value="NAD(P)-binding Rossmann-like Domain"/>
    <property type="match status" value="1"/>
</dbReference>
<dbReference type="InterPro" id="IPR013815">
    <property type="entry name" value="ATP_grasp_subdomain_1"/>
</dbReference>
<dbReference type="FunFam" id="3.30.1490.20:FF:000020">
    <property type="entry name" value="Protein lysine acetyltransferase"/>
    <property type="match status" value="1"/>
</dbReference>
<dbReference type="PROSITE" id="PS50975">
    <property type="entry name" value="ATP_GRASP"/>
    <property type="match status" value="1"/>
</dbReference>
<dbReference type="EMBL" id="CP000091">
    <property type="protein sequence ID" value="AAZ64139.1"/>
    <property type="molecule type" value="Genomic_DNA"/>
</dbReference>
<dbReference type="SUPFAM" id="SSF51735">
    <property type="entry name" value="NAD(P)-binding Rossmann-fold domains"/>
    <property type="match status" value="1"/>
</dbReference>
<dbReference type="InterPro" id="IPR016102">
    <property type="entry name" value="Succinyl-CoA_synth-like"/>
</dbReference>
<dbReference type="GO" id="GO:0005524">
    <property type="term" value="F:ATP binding"/>
    <property type="evidence" value="ECO:0007669"/>
    <property type="project" value="UniProtKB-UniRule"/>
</dbReference>
<dbReference type="PANTHER" id="PTHR42793">
    <property type="entry name" value="COA BINDING DOMAIN CONTAINING PROTEIN"/>
    <property type="match status" value="1"/>
</dbReference>
<evidence type="ECO:0000256" key="3">
    <source>
        <dbReference type="SAM" id="MobiDB-lite"/>
    </source>
</evidence>
<dbReference type="PANTHER" id="PTHR42793:SF1">
    <property type="entry name" value="PEPTIDYL-LYSINE N-ACETYLTRANSFERASE PATZ"/>
    <property type="match status" value="1"/>
</dbReference>
<comment type="similarity">
    <text evidence="1">In the N-terminal section; belongs to the acetate CoA ligase alpha subunit family.</text>
</comment>
<dbReference type="SUPFAM" id="SSF52210">
    <property type="entry name" value="Succinyl-CoA synthetase domains"/>
    <property type="match status" value="2"/>
</dbReference>
<dbReference type="STRING" id="264198.Reut_B4791"/>
<evidence type="ECO:0000256" key="2">
    <source>
        <dbReference type="PROSITE-ProRule" id="PRU00409"/>
    </source>
</evidence>
<protein>
    <submittedName>
        <fullName evidence="5">CoA-binding protein</fullName>
    </submittedName>
</protein>
<evidence type="ECO:0000259" key="4">
    <source>
        <dbReference type="PROSITE" id="PS50975"/>
    </source>
</evidence>
<sequence>MPEFVQHETNALSWKRPPMKTSDISGTQAGQPEPAAEPAVADVTCVLRPASVAIVGASADPRSFGGFVLANLERFGYAGAIHLVSRSSTEINGRACVKSVDEVPAGIDLAVLAIPEAGVLDAVRSLAAKGTRAAVLFASGYAETGEAGRERQDQLAAAARDAGMLLLGPNCMGFTNFEGNVPVTFEAVQPYPCSGRPGIGVVAQSGAMAANMRDAFVGRGLPLTAVVSTGNEASLGAEDFVAHYIDDPQTRVLAVYAEQVRRPRTFLALARKAREAGKPIVMLMPGRSERAREAAQSHTGALAGDHATACVALAREAVVLVDTPDELVDAAAILLRFPVPPAGGPAFMTGSGAMKNVALDFCDGLGLELPPLGAQTTASLKAMLPDYAVAENPLDYTTIGVRQPGLVGEVLLTMLSDPAVGSIVLSIPAGPEVAQRDKAEHIVPALARAGKPAVLVVTGDSGPIEPFFVDAIRASGVPFFRSPDRALRALARVSAYGEALQRAGRATQSIPAAVPLPGTVPPSGVFAEYQGKAWLAAAGLTVPEGALATSADDATAIAARIGYPVVIKAQASELPHKSDVGGVIVGLADEAALRAGWDRLQQNIATHRPGLTLDGVLVEAMGPRGLELVVGARRDAGWGPVVLVGLGGVWIEALKDVRLIPADLAEADVVQELGRLKAASLLRGIRGAAAVDVAAIARAVTLIGAQMRANPAITEIDVNPLVAYPDRVLALDALVVCAQEV</sequence>
<dbReference type="KEGG" id="reu:Reut_B4791"/>
<name>Q46RU5_CUPPJ</name>
<dbReference type="Pfam" id="PF13607">
    <property type="entry name" value="Succ_CoA_lig"/>
    <property type="match status" value="1"/>
</dbReference>
<evidence type="ECO:0000256" key="1">
    <source>
        <dbReference type="ARBA" id="ARBA00060888"/>
    </source>
</evidence>
<dbReference type="InterPro" id="IPR036291">
    <property type="entry name" value="NAD(P)-bd_dom_sf"/>
</dbReference>
<dbReference type="Gene3D" id="3.30.470.20">
    <property type="entry name" value="ATP-grasp fold, B domain"/>
    <property type="match status" value="1"/>
</dbReference>
<dbReference type="InterPro" id="IPR011761">
    <property type="entry name" value="ATP-grasp"/>
</dbReference>
<reference evidence="5" key="1">
    <citation type="submission" date="2005-08" db="EMBL/GenBank/DDBJ databases">
        <title>Complete sequence of chromosome 2 of Ralstonia eutropha JMP134.</title>
        <authorList>
            <person name="Copeland A."/>
            <person name="Lucas S."/>
            <person name="Lapidus A."/>
            <person name="Barry K."/>
            <person name="Detter J.C."/>
            <person name="Glavina T."/>
            <person name="Hammon N."/>
            <person name="Israni S."/>
            <person name="Pitluck S."/>
            <person name="Goltsman E."/>
            <person name="Martinez M."/>
            <person name="Schmutz J."/>
            <person name="Larimer F."/>
            <person name="Land M."/>
            <person name="Lykidis A."/>
            <person name="Richardson P."/>
        </authorList>
    </citation>
    <scope>NUCLEOTIDE SEQUENCE [LARGE SCALE GENOMIC DNA]</scope>
    <source>
        <strain evidence="5">JMP134</strain>
    </source>
</reference>
<dbReference type="Pfam" id="PF13549">
    <property type="entry name" value="ATP-grasp_5"/>
    <property type="match status" value="1"/>
</dbReference>
<feature type="domain" description="ATP-grasp" evidence="4">
    <location>
        <begin position="532"/>
        <end position="569"/>
    </location>
</feature>
<dbReference type="eggNOG" id="COG1042">
    <property type="taxonomic scope" value="Bacteria"/>
</dbReference>
<keyword evidence="2" id="KW-0547">Nucleotide-binding</keyword>
<dbReference type="eggNOG" id="COG0045">
    <property type="taxonomic scope" value="Bacteria"/>
</dbReference>
<evidence type="ECO:0000313" key="5">
    <source>
        <dbReference type="EMBL" id="AAZ64139.1"/>
    </source>
</evidence>
<dbReference type="Pfam" id="PF13380">
    <property type="entry name" value="CoA_binding_2"/>
    <property type="match status" value="1"/>
</dbReference>
<keyword evidence="2" id="KW-0067">ATP-binding</keyword>
<proteinExistence type="inferred from homology"/>
<dbReference type="HOGENOM" id="CLU_007415_3_2_4"/>
<organism evidence="5">
    <name type="scientific">Cupriavidus pinatubonensis (strain JMP 134 / LMG 1197)</name>
    <name type="common">Cupriavidus necator (strain JMP 134)</name>
    <dbReference type="NCBI Taxonomy" id="264198"/>
    <lineage>
        <taxon>Bacteria</taxon>
        <taxon>Pseudomonadati</taxon>
        <taxon>Pseudomonadota</taxon>
        <taxon>Betaproteobacteria</taxon>
        <taxon>Burkholderiales</taxon>
        <taxon>Burkholderiaceae</taxon>
        <taxon>Cupriavidus</taxon>
    </lineage>
</organism>
<dbReference type="Gene3D" id="3.30.1490.20">
    <property type="entry name" value="ATP-grasp fold, A domain"/>
    <property type="match status" value="1"/>
</dbReference>
<dbReference type="SMART" id="SM00881">
    <property type="entry name" value="CoA_binding"/>
    <property type="match status" value="1"/>
</dbReference>
<feature type="region of interest" description="Disordered" evidence="3">
    <location>
        <begin position="1"/>
        <end position="35"/>
    </location>
</feature>
<dbReference type="AlphaFoldDB" id="Q46RU5"/>
<dbReference type="GO" id="GO:0046872">
    <property type="term" value="F:metal ion binding"/>
    <property type="evidence" value="ECO:0007669"/>
    <property type="project" value="InterPro"/>
</dbReference>
<dbReference type="Gene3D" id="3.40.50.261">
    <property type="entry name" value="Succinyl-CoA synthetase domains"/>
    <property type="match status" value="2"/>
</dbReference>
<gene>
    <name evidence="5" type="ordered locus">Reut_B4791</name>
</gene>
<dbReference type="SUPFAM" id="SSF56059">
    <property type="entry name" value="Glutathione synthetase ATP-binding domain-like"/>
    <property type="match status" value="1"/>
</dbReference>
<dbReference type="InterPro" id="IPR032875">
    <property type="entry name" value="Succ_CoA_lig_flav_dom"/>
</dbReference>